<evidence type="ECO:0000313" key="2">
    <source>
        <dbReference type="EMBL" id="KKN75775.1"/>
    </source>
</evidence>
<evidence type="ECO:0000256" key="1">
    <source>
        <dbReference type="SAM" id="Phobius"/>
    </source>
</evidence>
<reference evidence="2" key="1">
    <citation type="journal article" date="2015" name="Nature">
        <title>Complex archaea that bridge the gap between prokaryotes and eukaryotes.</title>
        <authorList>
            <person name="Spang A."/>
            <person name="Saw J.H."/>
            <person name="Jorgensen S.L."/>
            <person name="Zaremba-Niedzwiedzka K."/>
            <person name="Martijn J."/>
            <person name="Lind A.E."/>
            <person name="van Eijk R."/>
            <person name="Schleper C."/>
            <person name="Guy L."/>
            <person name="Ettema T.J."/>
        </authorList>
    </citation>
    <scope>NUCLEOTIDE SEQUENCE</scope>
</reference>
<feature type="transmembrane region" description="Helical" evidence="1">
    <location>
        <begin position="42"/>
        <end position="61"/>
    </location>
</feature>
<sequence>MVAKGGCVSATKRESEIVMSKEIQSITTAVKTSRNNVEPERLLVTMMVVIFLCGLIAIGTLQGSSTRHFPGGDDVGYCLTRFESQLAFLGLPDLFAFLSATIASNGGSVYLFAFLGLLILPLVRKHTDLTPGRVPVSSVGISVKLRQQLDRLAFPAAFRYDCITHCRLLISLLCLEPFGSTIPPFGSFYVNTFPSDFNTKGGK</sequence>
<keyword evidence="1" id="KW-1133">Transmembrane helix</keyword>
<accession>A0A0F9T3F4</accession>
<proteinExistence type="predicted"/>
<keyword evidence="1" id="KW-0472">Membrane</keyword>
<dbReference type="AlphaFoldDB" id="A0A0F9T3F4"/>
<dbReference type="EMBL" id="LAZR01000303">
    <property type="protein sequence ID" value="KKN75775.1"/>
    <property type="molecule type" value="Genomic_DNA"/>
</dbReference>
<protein>
    <submittedName>
        <fullName evidence="2">Uncharacterized protein</fullName>
    </submittedName>
</protein>
<feature type="transmembrane region" description="Helical" evidence="1">
    <location>
        <begin position="94"/>
        <end position="123"/>
    </location>
</feature>
<gene>
    <name evidence="2" type="ORF">LCGC14_0376510</name>
</gene>
<name>A0A0F9T3F4_9ZZZZ</name>
<organism evidence="2">
    <name type="scientific">marine sediment metagenome</name>
    <dbReference type="NCBI Taxonomy" id="412755"/>
    <lineage>
        <taxon>unclassified sequences</taxon>
        <taxon>metagenomes</taxon>
        <taxon>ecological metagenomes</taxon>
    </lineage>
</organism>
<keyword evidence="1" id="KW-0812">Transmembrane</keyword>
<comment type="caution">
    <text evidence="2">The sequence shown here is derived from an EMBL/GenBank/DDBJ whole genome shotgun (WGS) entry which is preliminary data.</text>
</comment>